<dbReference type="InterPro" id="IPR038063">
    <property type="entry name" value="Transpep_catalytic_dom"/>
</dbReference>
<dbReference type="STRING" id="1082479.SAMN05216241_10785"/>
<keyword evidence="5 7" id="KW-0573">Peptidoglycan synthesis</keyword>
<dbReference type="UniPathway" id="UPA00219"/>
<name>A0A1G7SNI6_9PROT</name>
<evidence type="ECO:0000259" key="8">
    <source>
        <dbReference type="PROSITE" id="PS52029"/>
    </source>
</evidence>
<dbReference type="PROSITE" id="PS52029">
    <property type="entry name" value="LD_TPASE"/>
    <property type="match status" value="1"/>
</dbReference>
<evidence type="ECO:0000256" key="2">
    <source>
        <dbReference type="ARBA" id="ARBA00005992"/>
    </source>
</evidence>
<sequence>MDLTVFPTADGWRARLDDGRVWPCVIGRSGTTATKAEGDGATPLGAWPVRRVLYRPDRLSEPETSLPLSAIAPDDGWCDDPANPHYNRPVKLPFDGGHEVLWRDDGLYDLVVVLGHNDDPPTPGAGSAIFLHRMRPDGAPTEGCVALEPAALAAVVRALRPGSRIVIQS</sequence>
<dbReference type="GO" id="GO:0009252">
    <property type="term" value="P:peptidoglycan biosynthetic process"/>
    <property type="evidence" value="ECO:0007669"/>
    <property type="project" value="UniProtKB-UniPathway"/>
</dbReference>
<proteinExistence type="inferred from homology"/>
<comment type="similarity">
    <text evidence="2">Belongs to the YkuD family.</text>
</comment>
<feature type="active site" description="Proton donor/acceptor" evidence="7">
    <location>
        <position position="132"/>
    </location>
</feature>
<evidence type="ECO:0000256" key="6">
    <source>
        <dbReference type="ARBA" id="ARBA00023316"/>
    </source>
</evidence>
<dbReference type="GO" id="GO:0071555">
    <property type="term" value="P:cell wall organization"/>
    <property type="evidence" value="ECO:0007669"/>
    <property type="project" value="UniProtKB-UniRule"/>
</dbReference>
<dbReference type="GO" id="GO:0008360">
    <property type="term" value="P:regulation of cell shape"/>
    <property type="evidence" value="ECO:0007669"/>
    <property type="project" value="UniProtKB-UniRule"/>
</dbReference>
<reference evidence="9 10" key="1">
    <citation type="submission" date="2016-10" db="EMBL/GenBank/DDBJ databases">
        <authorList>
            <person name="de Groot N.N."/>
        </authorList>
    </citation>
    <scope>NUCLEOTIDE SEQUENCE [LARGE SCALE GENOMIC DNA]</scope>
    <source>
        <strain evidence="9 10">DSM 25584</strain>
    </source>
</reference>
<dbReference type="PANTHER" id="PTHR38589">
    <property type="entry name" value="BLR0621 PROTEIN"/>
    <property type="match status" value="1"/>
</dbReference>
<dbReference type="InterPro" id="IPR005490">
    <property type="entry name" value="LD_TPept_cat_dom"/>
</dbReference>
<dbReference type="SUPFAM" id="SSF141523">
    <property type="entry name" value="L,D-transpeptidase catalytic domain-like"/>
    <property type="match status" value="1"/>
</dbReference>
<evidence type="ECO:0000256" key="7">
    <source>
        <dbReference type="PROSITE-ProRule" id="PRU01373"/>
    </source>
</evidence>
<dbReference type="PANTHER" id="PTHR38589:SF1">
    <property type="entry name" value="BLR0621 PROTEIN"/>
    <property type="match status" value="1"/>
</dbReference>
<protein>
    <submittedName>
        <fullName evidence="9">L,D-transpeptidase catalytic domain</fullName>
    </submittedName>
</protein>
<feature type="domain" description="L,D-TPase catalytic" evidence="8">
    <location>
        <begin position="1"/>
        <end position="168"/>
    </location>
</feature>
<evidence type="ECO:0000256" key="3">
    <source>
        <dbReference type="ARBA" id="ARBA00022679"/>
    </source>
</evidence>
<keyword evidence="3" id="KW-0808">Transferase</keyword>
<dbReference type="OrthoDB" id="9804204at2"/>
<evidence type="ECO:0000313" key="10">
    <source>
        <dbReference type="Proteomes" id="UP000199415"/>
    </source>
</evidence>
<gene>
    <name evidence="9" type="ORF">SAMN05216241_10785</name>
</gene>
<keyword evidence="10" id="KW-1185">Reference proteome</keyword>
<evidence type="ECO:0000256" key="4">
    <source>
        <dbReference type="ARBA" id="ARBA00022960"/>
    </source>
</evidence>
<dbReference type="RefSeq" id="WP_090020446.1">
    <property type="nucleotide sequence ID" value="NZ_FNCE01000007.1"/>
</dbReference>
<feature type="active site" description="Nucleophile" evidence="7">
    <location>
        <position position="144"/>
    </location>
</feature>
<accession>A0A1G7SNI6</accession>
<organism evidence="9 10">
    <name type="scientific">Limimonas halophila</name>
    <dbReference type="NCBI Taxonomy" id="1082479"/>
    <lineage>
        <taxon>Bacteria</taxon>
        <taxon>Pseudomonadati</taxon>
        <taxon>Pseudomonadota</taxon>
        <taxon>Alphaproteobacteria</taxon>
        <taxon>Rhodospirillales</taxon>
        <taxon>Rhodovibrionaceae</taxon>
        <taxon>Limimonas</taxon>
    </lineage>
</organism>
<keyword evidence="4 7" id="KW-0133">Cell shape</keyword>
<dbReference type="GO" id="GO:0016740">
    <property type="term" value="F:transferase activity"/>
    <property type="evidence" value="ECO:0007669"/>
    <property type="project" value="UniProtKB-KW"/>
</dbReference>
<comment type="pathway">
    <text evidence="1 7">Cell wall biogenesis; peptidoglycan biosynthesis.</text>
</comment>
<evidence type="ECO:0000256" key="5">
    <source>
        <dbReference type="ARBA" id="ARBA00022984"/>
    </source>
</evidence>
<dbReference type="Proteomes" id="UP000199415">
    <property type="component" value="Unassembled WGS sequence"/>
</dbReference>
<dbReference type="AlphaFoldDB" id="A0A1G7SNI6"/>
<evidence type="ECO:0000313" key="9">
    <source>
        <dbReference type="EMBL" id="SDG24667.1"/>
    </source>
</evidence>
<dbReference type="Pfam" id="PF03734">
    <property type="entry name" value="YkuD"/>
    <property type="match status" value="1"/>
</dbReference>
<keyword evidence="6 7" id="KW-0961">Cell wall biogenesis/degradation</keyword>
<dbReference type="EMBL" id="FNCE01000007">
    <property type="protein sequence ID" value="SDG24667.1"/>
    <property type="molecule type" value="Genomic_DNA"/>
</dbReference>
<evidence type="ECO:0000256" key="1">
    <source>
        <dbReference type="ARBA" id="ARBA00004752"/>
    </source>
</evidence>
<dbReference type="GO" id="GO:0004180">
    <property type="term" value="F:carboxypeptidase activity"/>
    <property type="evidence" value="ECO:0007669"/>
    <property type="project" value="UniProtKB-ARBA"/>
</dbReference>